<dbReference type="Proteomes" id="UP000672657">
    <property type="component" value="Unassembled WGS sequence"/>
</dbReference>
<evidence type="ECO:0000313" key="2">
    <source>
        <dbReference type="EMBL" id="CAG2161189.1"/>
    </source>
</evidence>
<accession>A0ABN7QC07</accession>
<name>A0ABN7QC07_9BURK</name>
<gene>
    <name evidence="2" type="ORF">LMG26411_08058</name>
</gene>
<dbReference type="InterPro" id="IPR014737">
    <property type="entry name" value="Transposase_Tn5-like_C"/>
</dbReference>
<dbReference type="Gene3D" id="1.10.740.10">
    <property type="entry name" value="Transferase Inhibitor Protein From Tn5, Chain"/>
    <property type="match status" value="1"/>
</dbReference>
<keyword evidence="3" id="KW-1185">Reference proteome</keyword>
<feature type="domain" description="Transposase Tn5 dimerisation" evidence="1">
    <location>
        <begin position="2"/>
        <end position="58"/>
    </location>
</feature>
<comment type="caution">
    <text evidence="2">The sequence shown here is derived from an EMBL/GenBank/DDBJ whole genome shotgun (WGS) entry which is preliminary data.</text>
</comment>
<dbReference type="InterPro" id="IPR003201">
    <property type="entry name" value="Transposase_Tn5"/>
</dbReference>
<evidence type="ECO:0000313" key="3">
    <source>
        <dbReference type="Proteomes" id="UP000672657"/>
    </source>
</evidence>
<reference evidence="2 3" key="1">
    <citation type="submission" date="2021-03" db="EMBL/GenBank/DDBJ databases">
        <authorList>
            <person name="Peeters C."/>
        </authorList>
    </citation>
    <scope>NUCLEOTIDE SEQUENCE [LARGE SCALE GENOMIC DNA]</scope>
    <source>
        <strain evidence="2 3">LMG 26411</strain>
    </source>
</reference>
<evidence type="ECO:0000259" key="1">
    <source>
        <dbReference type="Pfam" id="PF02281"/>
    </source>
</evidence>
<organism evidence="2 3">
    <name type="scientific">Cupriavidus numazuensis</name>
    <dbReference type="NCBI Taxonomy" id="221992"/>
    <lineage>
        <taxon>Bacteria</taxon>
        <taxon>Pseudomonadati</taxon>
        <taxon>Pseudomonadota</taxon>
        <taxon>Betaproteobacteria</taxon>
        <taxon>Burkholderiales</taxon>
        <taxon>Burkholderiaceae</taxon>
        <taxon>Cupriavidus</taxon>
    </lineage>
</organism>
<dbReference type="Pfam" id="PF02281">
    <property type="entry name" value="Dimer_Tnp_Tn5"/>
    <property type="match status" value="1"/>
</dbReference>
<sequence length="66" mass="7532">MVVAWRIARLMRMGRTCPDLDASLFFHADEIQGAYVFAKKARPKTPVTLNQMIRMVASLVLLCHKN</sequence>
<protein>
    <recommendedName>
        <fullName evidence="1">Transposase Tn5 dimerisation domain-containing protein</fullName>
    </recommendedName>
</protein>
<dbReference type="EMBL" id="CAJPVI010000112">
    <property type="protein sequence ID" value="CAG2161189.1"/>
    <property type="molecule type" value="Genomic_DNA"/>
</dbReference>
<proteinExistence type="predicted"/>